<evidence type="ECO:0000256" key="2">
    <source>
        <dbReference type="ARBA" id="ARBA00038358"/>
    </source>
</evidence>
<organism evidence="4 5">
    <name type="scientific">Sphaeroforma arctica JP610</name>
    <dbReference type="NCBI Taxonomy" id="667725"/>
    <lineage>
        <taxon>Eukaryota</taxon>
        <taxon>Ichthyosporea</taxon>
        <taxon>Ichthyophonida</taxon>
        <taxon>Sphaeroforma</taxon>
    </lineage>
</organism>
<dbReference type="SUPFAM" id="SSF48208">
    <property type="entry name" value="Six-hairpin glycosidases"/>
    <property type="match status" value="1"/>
</dbReference>
<dbReference type="InterPro" id="IPR012341">
    <property type="entry name" value="6hp_glycosidase-like_sf"/>
</dbReference>
<dbReference type="GeneID" id="25909098"/>
<proteinExistence type="inferred from homology"/>
<evidence type="ECO:0000256" key="3">
    <source>
        <dbReference type="SAM" id="SignalP"/>
    </source>
</evidence>
<keyword evidence="1" id="KW-0378">Hydrolase</keyword>
<dbReference type="AlphaFoldDB" id="A0A0L0FSQ4"/>
<dbReference type="PANTHER" id="PTHR36845:SF1">
    <property type="entry name" value="HYDROLASE, PUTATIVE (AFU_ORTHOLOGUE AFUA_7G05090)-RELATED"/>
    <property type="match status" value="1"/>
</dbReference>
<dbReference type="EMBL" id="KQ242383">
    <property type="protein sequence ID" value="KNC78993.1"/>
    <property type="molecule type" value="Genomic_DNA"/>
</dbReference>
<dbReference type="PANTHER" id="PTHR36845">
    <property type="entry name" value="HYDROLASE, PUTATIVE (AFU_ORTHOLOGUE AFUA_7G05090)-RELATED"/>
    <property type="match status" value="1"/>
</dbReference>
<comment type="similarity">
    <text evidence="2">Belongs to the glycosyl hydrolase 88 family.</text>
</comment>
<name>A0A0L0FSQ4_9EUKA</name>
<dbReference type="eggNOG" id="ENOG502S0YB">
    <property type="taxonomic scope" value="Eukaryota"/>
</dbReference>
<feature type="chain" id="PRO_5005538359" description="Glycosyl hydrolase family 88" evidence="3">
    <location>
        <begin position="23"/>
        <end position="428"/>
    </location>
</feature>
<evidence type="ECO:0000256" key="1">
    <source>
        <dbReference type="ARBA" id="ARBA00022801"/>
    </source>
</evidence>
<evidence type="ECO:0000313" key="5">
    <source>
        <dbReference type="Proteomes" id="UP000054560"/>
    </source>
</evidence>
<keyword evidence="5" id="KW-1185">Reference proteome</keyword>
<reference evidence="4 5" key="1">
    <citation type="submission" date="2011-02" db="EMBL/GenBank/DDBJ databases">
        <title>The Genome Sequence of Sphaeroforma arctica JP610.</title>
        <authorList>
            <consortium name="The Broad Institute Genome Sequencing Platform"/>
            <person name="Russ C."/>
            <person name="Cuomo C."/>
            <person name="Young S.K."/>
            <person name="Zeng Q."/>
            <person name="Gargeya S."/>
            <person name="Alvarado L."/>
            <person name="Berlin A."/>
            <person name="Chapman S.B."/>
            <person name="Chen Z."/>
            <person name="Freedman E."/>
            <person name="Gellesch M."/>
            <person name="Goldberg J."/>
            <person name="Griggs A."/>
            <person name="Gujja S."/>
            <person name="Heilman E."/>
            <person name="Heiman D."/>
            <person name="Howarth C."/>
            <person name="Mehta T."/>
            <person name="Neiman D."/>
            <person name="Pearson M."/>
            <person name="Roberts A."/>
            <person name="Saif S."/>
            <person name="Shea T."/>
            <person name="Shenoy N."/>
            <person name="Sisk P."/>
            <person name="Stolte C."/>
            <person name="Sykes S."/>
            <person name="White J."/>
            <person name="Yandava C."/>
            <person name="Burger G."/>
            <person name="Gray M.W."/>
            <person name="Holland P.W.H."/>
            <person name="King N."/>
            <person name="Lang F.B.F."/>
            <person name="Roger A.J."/>
            <person name="Ruiz-Trillo I."/>
            <person name="Haas B."/>
            <person name="Nusbaum C."/>
            <person name="Birren B."/>
        </authorList>
    </citation>
    <scope>NUCLEOTIDE SEQUENCE [LARGE SCALE GENOMIC DNA]</scope>
    <source>
        <strain evidence="4 5">JP610</strain>
    </source>
</reference>
<feature type="signal peptide" evidence="3">
    <location>
        <begin position="1"/>
        <end position="22"/>
    </location>
</feature>
<keyword evidence="3" id="KW-0732">Signal</keyword>
<dbReference type="InterPro" id="IPR052369">
    <property type="entry name" value="UG_Glycosaminoglycan_Hydrolase"/>
</dbReference>
<dbReference type="Proteomes" id="UP000054560">
    <property type="component" value="Unassembled WGS sequence"/>
</dbReference>
<dbReference type="STRING" id="667725.A0A0L0FSQ4"/>
<sequence length="428" mass="48683">MIRTMKASLLLVLYLAADHSLALSSRQCTVGQLAGDRLMIGKYTVEELIDISKAKIKRVDDRQTPATFPHATECADYSSSRCHNYNEVEPRRWVGGFLPGLFMQFYDWDISRCDLEDADAWLERFDKRIGDLSEEPTREGTHDVGFKVFYSYGHGYISTGNEDWYEPIVQGAHTLALRYSDTVGAIKSWDTENYRYPTNQFKWPVIIDNMMNLEMMLWVSEKTGNQTLWDMAVQHSKTTIRDLYRSDSCTWHVANYDGDNGELLGQYSQPQGLNMTSIWTRGVAFGIHGFTTVYKWTKEEEFLSQAIKTADCFISELEKCCENDYVPLFDFQDTEKRPDTSAGAIAASGFIELSTFVEAEQSVKYVLAADRILKGLAGSKYMGDEDMDSILVHGMGDFPVKDIDVGLIYGDYFFVEALTRFAALEGDR</sequence>
<dbReference type="InterPro" id="IPR008928">
    <property type="entry name" value="6-hairpin_glycosidase_sf"/>
</dbReference>
<dbReference type="RefSeq" id="XP_014152895.1">
    <property type="nucleotide sequence ID" value="XM_014297420.1"/>
</dbReference>
<dbReference type="GO" id="GO:0052757">
    <property type="term" value="F:chondroitin hydrolase activity"/>
    <property type="evidence" value="ECO:0007669"/>
    <property type="project" value="TreeGrafter"/>
</dbReference>
<protein>
    <recommendedName>
        <fullName evidence="6">Glycosyl hydrolase family 88</fullName>
    </recommendedName>
</protein>
<dbReference type="GO" id="GO:0000272">
    <property type="term" value="P:polysaccharide catabolic process"/>
    <property type="evidence" value="ECO:0007669"/>
    <property type="project" value="TreeGrafter"/>
</dbReference>
<dbReference type="OrthoDB" id="2317065at2759"/>
<evidence type="ECO:0008006" key="6">
    <source>
        <dbReference type="Google" id="ProtNLM"/>
    </source>
</evidence>
<dbReference type="Gene3D" id="1.50.10.10">
    <property type="match status" value="1"/>
</dbReference>
<gene>
    <name evidence="4" type="ORF">SARC_08594</name>
</gene>
<accession>A0A0L0FSQ4</accession>
<evidence type="ECO:0000313" key="4">
    <source>
        <dbReference type="EMBL" id="KNC78993.1"/>
    </source>
</evidence>